<comment type="caution">
    <text evidence="4">The sequence shown here is derived from an EMBL/GenBank/DDBJ whole genome shotgun (WGS) entry which is preliminary data.</text>
</comment>
<dbReference type="SUPFAM" id="SSF55811">
    <property type="entry name" value="Nudix"/>
    <property type="match status" value="1"/>
</dbReference>
<dbReference type="RefSeq" id="WP_009482050.1">
    <property type="nucleotide sequence ID" value="NZ_BAFE01000047.1"/>
</dbReference>
<evidence type="ECO:0000313" key="4">
    <source>
        <dbReference type="EMBL" id="GAB48152.1"/>
    </source>
</evidence>
<protein>
    <submittedName>
        <fullName evidence="4">Putative hydrolase</fullName>
    </submittedName>
</protein>
<dbReference type="AlphaFoldDB" id="H5UQZ4"/>
<evidence type="ECO:0000256" key="2">
    <source>
        <dbReference type="ARBA" id="ARBA00022801"/>
    </source>
</evidence>
<dbReference type="PANTHER" id="PTHR43046:SF14">
    <property type="entry name" value="MUTT_NUDIX FAMILY PROTEIN"/>
    <property type="match status" value="1"/>
</dbReference>
<sequence>MALVDDGRVLLVRRHQGRADYPGCWDLPGGHVEAGETPAGAARRECLDDLGSFTADELPSLTMFDPAAITDPVRAQHAST</sequence>
<feature type="domain" description="Nudix hydrolase" evidence="3">
    <location>
        <begin position="1"/>
        <end position="80"/>
    </location>
</feature>
<keyword evidence="5" id="KW-1185">Reference proteome</keyword>
<dbReference type="Proteomes" id="UP000004367">
    <property type="component" value="Unassembled WGS sequence"/>
</dbReference>
<comment type="cofactor">
    <cofactor evidence="1">
        <name>Mg(2+)</name>
        <dbReference type="ChEBI" id="CHEBI:18420"/>
    </cofactor>
</comment>
<dbReference type="Pfam" id="PF00293">
    <property type="entry name" value="NUDIX"/>
    <property type="match status" value="1"/>
</dbReference>
<proteinExistence type="predicted"/>
<dbReference type="GO" id="GO:0016787">
    <property type="term" value="F:hydrolase activity"/>
    <property type="evidence" value="ECO:0007669"/>
    <property type="project" value="UniProtKB-KW"/>
</dbReference>
<keyword evidence="2 4" id="KW-0378">Hydrolase</keyword>
<accession>H5UQZ4</accession>
<dbReference type="eggNOG" id="COG0494">
    <property type="taxonomic scope" value="Bacteria"/>
</dbReference>
<dbReference type="InterPro" id="IPR000086">
    <property type="entry name" value="NUDIX_hydrolase_dom"/>
</dbReference>
<name>H5UQZ4_9MICO</name>
<reference evidence="4 5" key="1">
    <citation type="submission" date="2012-02" db="EMBL/GenBank/DDBJ databases">
        <title>Whole genome shotgun sequence of Mobilicoccus pelagius NBRC 104925.</title>
        <authorList>
            <person name="Yoshida Y."/>
            <person name="Hosoyama A."/>
            <person name="Tsuchikane K."/>
            <person name="Katsumata H."/>
            <person name="Yamazaki S."/>
            <person name="Fujita N."/>
        </authorList>
    </citation>
    <scope>NUCLEOTIDE SEQUENCE [LARGE SCALE GENOMIC DNA]</scope>
    <source>
        <strain evidence="4 5">NBRC 104925</strain>
    </source>
</reference>
<dbReference type="Gene3D" id="3.90.79.10">
    <property type="entry name" value="Nucleoside Triphosphate Pyrophosphohydrolase"/>
    <property type="match status" value="1"/>
</dbReference>
<dbReference type="PROSITE" id="PS51462">
    <property type="entry name" value="NUDIX"/>
    <property type="match status" value="1"/>
</dbReference>
<dbReference type="STRING" id="1089455.MOPEL_067_00010"/>
<dbReference type="InterPro" id="IPR015797">
    <property type="entry name" value="NUDIX_hydrolase-like_dom_sf"/>
</dbReference>
<dbReference type="PANTHER" id="PTHR43046">
    <property type="entry name" value="GDP-MANNOSE MANNOSYL HYDROLASE"/>
    <property type="match status" value="1"/>
</dbReference>
<gene>
    <name evidence="4" type="ORF">MOPEL_067_00010</name>
</gene>
<dbReference type="CDD" id="cd02883">
    <property type="entry name" value="NUDIX_Hydrolase"/>
    <property type="match status" value="1"/>
</dbReference>
<evidence type="ECO:0000259" key="3">
    <source>
        <dbReference type="PROSITE" id="PS51462"/>
    </source>
</evidence>
<evidence type="ECO:0000256" key="1">
    <source>
        <dbReference type="ARBA" id="ARBA00001946"/>
    </source>
</evidence>
<evidence type="ECO:0000313" key="5">
    <source>
        <dbReference type="Proteomes" id="UP000004367"/>
    </source>
</evidence>
<dbReference type="EMBL" id="BAFE01000047">
    <property type="protein sequence ID" value="GAB48152.1"/>
    <property type="molecule type" value="Genomic_DNA"/>
</dbReference>
<organism evidence="4 5">
    <name type="scientific">Mobilicoccus pelagius NBRC 104925</name>
    <dbReference type="NCBI Taxonomy" id="1089455"/>
    <lineage>
        <taxon>Bacteria</taxon>
        <taxon>Bacillati</taxon>
        <taxon>Actinomycetota</taxon>
        <taxon>Actinomycetes</taxon>
        <taxon>Micrococcales</taxon>
        <taxon>Dermatophilaceae</taxon>
        <taxon>Mobilicoccus</taxon>
    </lineage>
</organism>